<dbReference type="AlphaFoldDB" id="F2DN08"/>
<feature type="compositionally biased region" description="Acidic residues" evidence="1">
    <location>
        <begin position="77"/>
        <end position="113"/>
    </location>
</feature>
<proteinExistence type="evidence at transcript level"/>
<feature type="region of interest" description="Disordered" evidence="1">
    <location>
        <begin position="63"/>
        <end position="122"/>
    </location>
</feature>
<evidence type="ECO:0000256" key="1">
    <source>
        <dbReference type="SAM" id="MobiDB-lite"/>
    </source>
</evidence>
<feature type="region of interest" description="Disordered" evidence="1">
    <location>
        <begin position="1"/>
        <end position="20"/>
    </location>
</feature>
<dbReference type="EMBL" id="AK365276">
    <property type="protein sequence ID" value="BAJ96479.1"/>
    <property type="molecule type" value="mRNA"/>
</dbReference>
<organism evidence="2">
    <name type="scientific">Hordeum vulgare subsp. vulgare</name>
    <name type="common">Domesticated barley</name>
    <dbReference type="NCBI Taxonomy" id="112509"/>
    <lineage>
        <taxon>Eukaryota</taxon>
        <taxon>Viridiplantae</taxon>
        <taxon>Streptophyta</taxon>
        <taxon>Embryophyta</taxon>
        <taxon>Tracheophyta</taxon>
        <taxon>Spermatophyta</taxon>
        <taxon>Magnoliopsida</taxon>
        <taxon>Liliopsida</taxon>
        <taxon>Poales</taxon>
        <taxon>Poaceae</taxon>
        <taxon>BOP clade</taxon>
        <taxon>Pooideae</taxon>
        <taxon>Triticodae</taxon>
        <taxon>Triticeae</taxon>
        <taxon>Hordeinae</taxon>
        <taxon>Hordeum</taxon>
    </lineage>
</organism>
<accession>F2DN08</accession>
<reference evidence="2" key="1">
    <citation type="journal article" date="2011" name="Plant Physiol.">
        <title>Comprehensive sequence analysis of 24,783 barley full-length cDNAs derived from 12 clone libraries.</title>
        <authorList>
            <person name="Matsumoto T."/>
            <person name="Tanaka T."/>
            <person name="Sakai H."/>
            <person name="Amano N."/>
            <person name="Kanamori H."/>
            <person name="Kurita K."/>
            <person name="Kikuta A."/>
            <person name="Kamiya K."/>
            <person name="Yamamoto M."/>
            <person name="Ikawa H."/>
            <person name="Fujii N."/>
            <person name="Hori K."/>
            <person name="Itoh T."/>
            <person name="Sato K."/>
        </authorList>
    </citation>
    <scope>NUCLEOTIDE SEQUENCE</scope>
    <source>
        <tissue evidence="2">Shoot and root</tissue>
    </source>
</reference>
<sequence length="122" mass="13023">MMPTGNTHGVDPAWKPPAPKRVHEWCGNLTEVRIRDEGDLVHDTTEEEVEFIARRVAEARLVAGGSSSGAVVRRDDDEGSVDEEVEGEEALVSDLPEEPAGVDEAGGDVEPGAEESQIHAAP</sequence>
<protein>
    <submittedName>
        <fullName evidence="2">Predicted protein</fullName>
    </submittedName>
</protein>
<name>F2DN08_HORVV</name>
<evidence type="ECO:0000313" key="2">
    <source>
        <dbReference type="EMBL" id="BAJ96479.1"/>
    </source>
</evidence>